<sequence length="99" mass="11314">MPAAWQRVGEPVRANHHILPGRRELDADILLVSWRTLLSTFFILCWYVCSESPHSLTIVHTFPVLSGTAIERLKIVFEESTDFYGRITVYKLVVLGEEA</sequence>
<comment type="caution">
    <text evidence="1">The sequence shown here is derived from an EMBL/GenBank/DDBJ whole genome shotgun (WGS) entry which is preliminary data.</text>
</comment>
<gene>
    <name evidence="1" type="ORF">BC936DRAFT_145462</name>
</gene>
<reference evidence="1 2" key="1">
    <citation type="journal article" date="2018" name="New Phytol.">
        <title>Phylogenomics of Endogonaceae and evolution of mycorrhizas within Mucoromycota.</title>
        <authorList>
            <person name="Chang Y."/>
            <person name="Desiro A."/>
            <person name="Na H."/>
            <person name="Sandor L."/>
            <person name="Lipzen A."/>
            <person name="Clum A."/>
            <person name="Barry K."/>
            <person name="Grigoriev I.V."/>
            <person name="Martin F.M."/>
            <person name="Stajich J.E."/>
            <person name="Smith M.E."/>
            <person name="Bonito G."/>
            <person name="Spatafora J.W."/>
        </authorList>
    </citation>
    <scope>NUCLEOTIDE SEQUENCE [LARGE SCALE GENOMIC DNA]</scope>
    <source>
        <strain evidence="1 2">GMNB39</strain>
    </source>
</reference>
<organism evidence="1 2">
    <name type="scientific">Jimgerdemannia flammicorona</name>
    <dbReference type="NCBI Taxonomy" id="994334"/>
    <lineage>
        <taxon>Eukaryota</taxon>
        <taxon>Fungi</taxon>
        <taxon>Fungi incertae sedis</taxon>
        <taxon>Mucoromycota</taxon>
        <taxon>Mucoromycotina</taxon>
        <taxon>Endogonomycetes</taxon>
        <taxon>Endogonales</taxon>
        <taxon>Endogonaceae</taxon>
        <taxon>Jimgerdemannia</taxon>
    </lineage>
</organism>
<evidence type="ECO:0000313" key="1">
    <source>
        <dbReference type="EMBL" id="RUP47670.1"/>
    </source>
</evidence>
<accession>A0A433D9X5</accession>
<keyword evidence="2" id="KW-1185">Reference proteome</keyword>
<dbReference type="OrthoDB" id="10052260at2759"/>
<proteinExistence type="predicted"/>
<dbReference type="AlphaFoldDB" id="A0A433D9X5"/>
<protein>
    <submittedName>
        <fullName evidence="1">Uncharacterized protein</fullName>
    </submittedName>
</protein>
<dbReference type="EMBL" id="RBNI01004240">
    <property type="protein sequence ID" value="RUP47670.1"/>
    <property type="molecule type" value="Genomic_DNA"/>
</dbReference>
<evidence type="ECO:0000313" key="2">
    <source>
        <dbReference type="Proteomes" id="UP000268093"/>
    </source>
</evidence>
<name>A0A433D9X5_9FUNG</name>
<dbReference type="Proteomes" id="UP000268093">
    <property type="component" value="Unassembled WGS sequence"/>
</dbReference>